<keyword evidence="1" id="KW-0812">Transmembrane</keyword>
<dbReference type="Proteomes" id="UP001596003">
    <property type="component" value="Unassembled WGS sequence"/>
</dbReference>
<feature type="transmembrane region" description="Helical" evidence="1">
    <location>
        <begin position="23"/>
        <end position="40"/>
    </location>
</feature>
<reference evidence="3" key="1">
    <citation type="journal article" date="2019" name="Int. J. Syst. Evol. Microbiol.">
        <title>The Global Catalogue of Microorganisms (GCM) 10K type strain sequencing project: providing services to taxonomists for standard genome sequencing and annotation.</title>
        <authorList>
            <consortium name="The Broad Institute Genomics Platform"/>
            <consortium name="The Broad Institute Genome Sequencing Center for Infectious Disease"/>
            <person name="Wu L."/>
            <person name="Ma J."/>
        </authorList>
    </citation>
    <scope>NUCLEOTIDE SEQUENCE [LARGE SCALE GENOMIC DNA]</scope>
    <source>
        <strain evidence="3">NBRC 103627</strain>
    </source>
</reference>
<protein>
    <recommendedName>
        <fullName evidence="4">ABC transporter permease</fullName>
    </recommendedName>
</protein>
<proteinExistence type="predicted"/>
<feature type="transmembrane region" description="Helical" evidence="1">
    <location>
        <begin position="75"/>
        <end position="95"/>
    </location>
</feature>
<feature type="transmembrane region" description="Helical" evidence="1">
    <location>
        <begin position="101"/>
        <end position="122"/>
    </location>
</feature>
<feature type="transmembrane region" description="Helical" evidence="1">
    <location>
        <begin position="143"/>
        <end position="160"/>
    </location>
</feature>
<feature type="transmembrane region" description="Helical" evidence="1">
    <location>
        <begin position="166"/>
        <end position="184"/>
    </location>
</feature>
<sequence length="304" mass="36214">MTTILEYLFIVRFRKLISKGDRIALLLIVLLYFAIAFLVFRNYQHFQNYILLFFLDTVGYHLQRSDIEILKLKKNYKAILFLEYLIYSLPFYLVLLFKEEFLLITGVLIFNVVLINLPKSNFKTIRYPFNLFNVYWHINFRKYKLIYLFPLLAILIYVAAEYQNHNLIYFVLLVLGIIACSPSFEREQAEEIKRNPYTAEKYLKCQLKNTVINTFYITIPIAVMLCCFQQWEKLLWVGFVFIPPLLNVILKYLYFRNDLMHQIVFVLFIVSSVLSFGASLIAMPFMYKKAIKNLKAIKYAEDSN</sequence>
<evidence type="ECO:0000256" key="1">
    <source>
        <dbReference type="SAM" id="Phobius"/>
    </source>
</evidence>
<keyword evidence="1" id="KW-1133">Transmembrane helix</keyword>
<feature type="transmembrane region" description="Helical" evidence="1">
    <location>
        <begin position="234"/>
        <end position="254"/>
    </location>
</feature>
<evidence type="ECO:0000313" key="2">
    <source>
        <dbReference type="EMBL" id="MFC4475766.1"/>
    </source>
</evidence>
<comment type="caution">
    <text evidence="2">The sequence shown here is derived from an EMBL/GenBank/DDBJ whole genome shotgun (WGS) entry which is preliminary data.</text>
</comment>
<dbReference type="EMBL" id="JBHSFY010000001">
    <property type="protein sequence ID" value="MFC4475766.1"/>
    <property type="molecule type" value="Genomic_DNA"/>
</dbReference>
<dbReference type="RefSeq" id="WP_379794968.1">
    <property type="nucleotide sequence ID" value="NZ_JBHSFY010000001.1"/>
</dbReference>
<evidence type="ECO:0000313" key="3">
    <source>
        <dbReference type="Proteomes" id="UP001596003"/>
    </source>
</evidence>
<feature type="transmembrane region" description="Helical" evidence="1">
    <location>
        <begin position="260"/>
        <end position="287"/>
    </location>
</feature>
<name>A0ABV8Z6Z6_9FLAO</name>
<evidence type="ECO:0008006" key="4">
    <source>
        <dbReference type="Google" id="ProtNLM"/>
    </source>
</evidence>
<keyword evidence="3" id="KW-1185">Reference proteome</keyword>
<organism evidence="2 3">
    <name type="scientific">Flavobacterium chungangensis</name>
    <dbReference type="NCBI Taxonomy" id="2708132"/>
    <lineage>
        <taxon>Bacteria</taxon>
        <taxon>Pseudomonadati</taxon>
        <taxon>Bacteroidota</taxon>
        <taxon>Flavobacteriia</taxon>
        <taxon>Flavobacteriales</taxon>
        <taxon>Flavobacteriaceae</taxon>
        <taxon>Flavobacterium</taxon>
    </lineage>
</organism>
<gene>
    <name evidence="2" type="ORF">ACFO3N_01680</name>
</gene>
<accession>A0ABV8Z6Z6</accession>
<keyword evidence="1" id="KW-0472">Membrane</keyword>